<feature type="transmembrane region" description="Helical" evidence="5">
    <location>
        <begin position="113"/>
        <end position="138"/>
    </location>
</feature>
<organism evidence="7 8">
    <name type="scientific">Kitasatospora phosalacinea</name>
    <dbReference type="NCBI Taxonomy" id="2065"/>
    <lineage>
        <taxon>Bacteria</taxon>
        <taxon>Bacillati</taxon>
        <taxon>Actinomycetota</taxon>
        <taxon>Actinomycetes</taxon>
        <taxon>Kitasatosporales</taxon>
        <taxon>Streptomycetaceae</taxon>
        <taxon>Kitasatospora</taxon>
    </lineage>
</organism>
<feature type="domain" description="ABC transmembrane type-1" evidence="6">
    <location>
        <begin position="111"/>
        <end position="325"/>
    </location>
</feature>
<sequence>MAPEDPEGSIGMRTLLRRLGFYLLAGFAAVTLNFFLARLLPGSALQNALAKLRGANLDPDAIRALEAQYGTGADHSLLSQYLTYLSGLLHGDLGLSTSQSAPVTSILGDTLPWTLGLVGTATALAFVVGTLAGIVVGWKRNGLLDGLLPAVTFFQSVPYFILAFLVMMTLGYFGGLFPYQNGYDTGRHAHLTPGWNGPFVTSVIEHGTLPALTVVLASLAGWVIGMRNMMITTMDEDYVLVAAAKGLPQWRVAAVAARNAILPTISNFALSISLVVTGSLVTEIVFTYPGVGWQIYQAILTGDYPLLQGILLVVVLTVLAVNLVADLAYVALDPRARKEA</sequence>
<feature type="transmembrane region" description="Helical" evidence="5">
    <location>
        <begin position="268"/>
        <end position="289"/>
    </location>
</feature>
<gene>
    <name evidence="7" type="ORF">Kpho01_23850</name>
</gene>
<comment type="subcellular location">
    <subcellularLocation>
        <location evidence="5">Cell membrane</location>
        <topology evidence="5">Multi-pass membrane protein</topology>
    </subcellularLocation>
    <subcellularLocation>
        <location evidence="1">Membrane</location>
        <topology evidence="1">Multi-pass membrane protein</topology>
    </subcellularLocation>
</comment>
<dbReference type="CDD" id="cd06261">
    <property type="entry name" value="TM_PBP2"/>
    <property type="match status" value="1"/>
</dbReference>
<dbReference type="SUPFAM" id="SSF161098">
    <property type="entry name" value="MetI-like"/>
    <property type="match status" value="1"/>
</dbReference>
<dbReference type="InterPro" id="IPR000515">
    <property type="entry name" value="MetI-like"/>
</dbReference>
<feature type="transmembrane region" description="Helical" evidence="5">
    <location>
        <begin position="199"/>
        <end position="224"/>
    </location>
</feature>
<dbReference type="PROSITE" id="PS50928">
    <property type="entry name" value="ABC_TM1"/>
    <property type="match status" value="1"/>
</dbReference>
<protein>
    <submittedName>
        <fullName evidence="7">Peptide ABC transporter permease</fullName>
    </submittedName>
</protein>
<dbReference type="GO" id="GO:0055085">
    <property type="term" value="P:transmembrane transport"/>
    <property type="evidence" value="ECO:0007669"/>
    <property type="project" value="InterPro"/>
</dbReference>
<dbReference type="GO" id="GO:0005886">
    <property type="term" value="C:plasma membrane"/>
    <property type="evidence" value="ECO:0007669"/>
    <property type="project" value="UniProtKB-SubCell"/>
</dbReference>
<evidence type="ECO:0000256" key="2">
    <source>
        <dbReference type="ARBA" id="ARBA00022692"/>
    </source>
</evidence>
<keyword evidence="5" id="KW-0813">Transport</keyword>
<reference evidence="7" key="1">
    <citation type="submission" date="2023-02" db="EMBL/GenBank/DDBJ databases">
        <title>Kitasatospora phosalacinea NBRC 14362.</title>
        <authorList>
            <person name="Ichikawa N."/>
            <person name="Sato H."/>
            <person name="Tonouchi N."/>
        </authorList>
    </citation>
    <scope>NUCLEOTIDE SEQUENCE</scope>
    <source>
        <strain evidence="7">NBRC 14362</strain>
    </source>
</reference>
<name>A0A9W6UN19_9ACTN</name>
<keyword evidence="3 5" id="KW-1133">Transmembrane helix</keyword>
<evidence type="ECO:0000259" key="6">
    <source>
        <dbReference type="PROSITE" id="PS50928"/>
    </source>
</evidence>
<dbReference type="Gene3D" id="1.10.3720.10">
    <property type="entry name" value="MetI-like"/>
    <property type="match status" value="1"/>
</dbReference>
<dbReference type="EMBL" id="BSRX01000012">
    <property type="protein sequence ID" value="GLW54374.1"/>
    <property type="molecule type" value="Genomic_DNA"/>
</dbReference>
<evidence type="ECO:0000256" key="3">
    <source>
        <dbReference type="ARBA" id="ARBA00022989"/>
    </source>
</evidence>
<keyword evidence="4 5" id="KW-0472">Membrane</keyword>
<accession>A0A9W6UN19</accession>
<feature type="transmembrane region" description="Helical" evidence="5">
    <location>
        <begin position="159"/>
        <end position="179"/>
    </location>
</feature>
<evidence type="ECO:0000256" key="5">
    <source>
        <dbReference type="RuleBase" id="RU363032"/>
    </source>
</evidence>
<proteinExistence type="inferred from homology"/>
<dbReference type="InterPro" id="IPR035906">
    <property type="entry name" value="MetI-like_sf"/>
</dbReference>
<comment type="similarity">
    <text evidence="5">Belongs to the binding-protein-dependent transport system permease family.</text>
</comment>
<dbReference type="PANTHER" id="PTHR43376">
    <property type="entry name" value="OLIGOPEPTIDE TRANSPORT SYSTEM PERMEASE PROTEIN"/>
    <property type="match status" value="1"/>
</dbReference>
<dbReference type="Pfam" id="PF00528">
    <property type="entry name" value="BPD_transp_1"/>
    <property type="match status" value="1"/>
</dbReference>
<feature type="transmembrane region" description="Helical" evidence="5">
    <location>
        <begin position="309"/>
        <end position="332"/>
    </location>
</feature>
<evidence type="ECO:0000313" key="7">
    <source>
        <dbReference type="EMBL" id="GLW54374.1"/>
    </source>
</evidence>
<evidence type="ECO:0000256" key="4">
    <source>
        <dbReference type="ARBA" id="ARBA00023136"/>
    </source>
</evidence>
<dbReference type="PANTHER" id="PTHR43376:SF1">
    <property type="entry name" value="OLIGOPEPTIDE TRANSPORT SYSTEM PERMEASE PROTEIN"/>
    <property type="match status" value="1"/>
</dbReference>
<feature type="transmembrane region" description="Helical" evidence="5">
    <location>
        <begin position="21"/>
        <end position="40"/>
    </location>
</feature>
<keyword evidence="2 5" id="KW-0812">Transmembrane</keyword>
<evidence type="ECO:0000313" key="8">
    <source>
        <dbReference type="Proteomes" id="UP001165143"/>
    </source>
</evidence>
<evidence type="ECO:0000256" key="1">
    <source>
        <dbReference type="ARBA" id="ARBA00004141"/>
    </source>
</evidence>
<comment type="caution">
    <text evidence="7">The sequence shown here is derived from an EMBL/GenBank/DDBJ whole genome shotgun (WGS) entry which is preliminary data.</text>
</comment>
<dbReference type="AlphaFoldDB" id="A0A9W6UN19"/>
<dbReference type="Proteomes" id="UP001165143">
    <property type="component" value="Unassembled WGS sequence"/>
</dbReference>